<gene>
    <name evidence="15" type="primary">tagD</name>
    <name evidence="8" type="synonym">gpsA</name>
    <name evidence="14" type="ORF">C1876_03805</name>
    <name evidence="15" type="ORF">DMP09_05120</name>
</gene>
<dbReference type="Proteomes" id="UP000253817">
    <property type="component" value="Unassembled WGS sequence"/>
</dbReference>
<dbReference type="GO" id="GO:0046167">
    <property type="term" value="P:glycerol-3-phosphate biosynthetic process"/>
    <property type="evidence" value="ECO:0007669"/>
    <property type="project" value="UniProtKB-UniRule"/>
</dbReference>
<evidence type="ECO:0000256" key="6">
    <source>
        <dbReference type="ARBA" id="ARBA00023209"/>
    </source>
</evidence>
<keyword evidence="2 8" id="KW-0444">Lipid biosynthesis</keyword>
<dbReference type="NCBIfam" id="NF000942">
    <property type="entry name" value="PRK00094.1-4"/>
    <property type="match status" value="1"/>
</dbReference>
<dbReference type="InterPro" id="IPR014729">
    <property type="entry name" value="Rossmann-like_a/b/a_fold"/>
</dbReference>
<feature type="binding site" evidence="8">
    <location>
        <position position="105"/>
    </location>
    <ligand>
        <name>NADPH</name>
        <dbReference type="ChEBI" id="CHEBI:57783"/>
    </ligand>
</feature>
<keyword evidence="7 8" id="KW-1208">Phospholipid metabolism</keyword>
<dbReference type="InterPro" id="IPR011128">
    <property type="entry name" value="G3P_DH_NAD-dep_N"/>
</dbReference>
<evidence type="ECO:0000259" key="12">
    <source>
        <dbReference type="Pfam" id="PF01467"/>
    </source>
</evidence>
<dbReference type="SUPFAM" id="SSF52374">
    <property type="entry name" value="Nucleotidylyl transferase"/>
    <property type="match status" value="1"/>
</dbReference>
<dbReference type="GO" id="GO:0019350">
    <property type="term" value="P:teichoic acid biosynthetic process"/>
    <property type="evidence" value="ECO:0007669"/>
    <property type="project" value="InterPro"/>
</dbReference>
<dbReference type="UniPathway" id="UPA00940"/>
<dbReference type="InterPro" id="IPR004821">
    <property type="entry name" value="Cyt_trans-like"/>
</dbReference>
<reference evidence="14 16" key="1">
    <citation type="journal article" date="2018" name="Elife">
        <title>Discovery and characterization of a prevalent human gut bacterial enzyme sufficient for the inactivation of a family of plant toxins.</title>
        <authorList>
            <person name="Koppel N."/>
            <person name="Bisanz J.E."/>
            <person name="Pandelia M.E."/>
            <person name="Turnbaugh P.J."/>
            <person name="Balskus E.P."/>
        </authorList>
    </citation>
    <scope>NUCLEOTIDE SEQUENCE [LARGE SCALE GENOMIC DNA]</scope>
    <source>
        <strain evidence="14 16">DSM 16107</strain>
    </source>
</reference>
<keyword evidence="8" id="KW-0547">Nucleotide-binding</keyword>
<feature type="binding site" evidence="8">
    <location>
        <position position="140"/>
    </location>
    <ligand>
        <name>sn-glycerol 3-phosphate</name>
        <dbReference type="ChEBI" id="CHEBI:57597"/>
    </ligand>
</feature>
<dbReference type="EMBL" id="QICC01000013">
    <property type="protein sequence ID" value="RNM42425.1"/>
    <property type="molecule type" value="Genomic_DNA"/>
</dbReference>
<evidence type="ECO:0000256" key="5">
    <source>
        <dbReference type="ARBA" id="ARBA00023098"/>
    </source>
</evidence>
<dbReference type="GO" id="GO:0051287">
    <property type="term" value="F:NAD binding"/>
    <property type="evidence" value="ECO:0007669"/>
    <property type="project" value="InterPro"/>
</dbReference>
<keyword evidence="16" id="KW-1185">Reference proteome</keyword>
<name>A0A3N0IZU3_9ACTN</name>
<comment type="caution">
    <text evidence="8">Lacks conserved residue(s) required for the propagation of feature annotation.</text>
</comment>
<keyword evidence="15" id="KW-0808">Transferase</keyword>
<evidence type="ECO:0000256" key="3">
    <source>
        <dbReference type="ARBA" id="ARBA00023002"/>
    </source>
</evidence>
<dbReference type="Gene3D" id="3.40.50.620">
    <property type="entry name" value="HUPs"/>
    <property type="match status" value="1"/>
</dbReference>
<dbReference type="HAMAP" id="MF_00394">
    <property type="entry name" value="NAD_Glyc3P_dehydrog"/>
    <property type="match status" value="1"/>
</dbReference>
<evidence type="ECO:0000256" key="1">
    <source>
        <dbReference type="ARBA" id="ARBA00011009"/>
    </source>
</evidence>
<dbReference type="GO" id="GO:0046872">
    <property type="term" value="F:metal ion binding"/>
    <property type="evidence" value="ECO:0007669"/>
    <property type="project" value="InterPro"/>
</dbReference>
<feature type="binding site" evidence="8">
    <location>
        <position position="257"/>
    </location>
    <ligand>
        <name>NADPH</name>
        <dbReference type="ChEBI" id="CHEBI:57783"/>
    </ligand>
</feature>
<evidence type="ECO:0000256" key="8">
    <source>
        <dbReference type="HAMAP-Rule" id="MF_00394"/>
    </source>
</evidence>
<dbReference type="InterPro" id="IPR006168">
    <property type="entry name" value="G3P_DH_NAD-dep"/>
</dbReference>
<feature type="binding site" evidence="8">
    <location>
        <position position="138"/>
    </location>
    <ligand>
        <name>sn-glycerol 3-phosphate</name>
        <dbReference type="ChEBI" id="CHEBI:57597"/>
    </ligand>
</feature>
<dbReference type="GO" id="GO:0005975">
    <property type="term" value="P:carbohydrate metabolic process"/>
    <property type="evidence" value="ECO:0007669"/>
    <property type="project" value="InterPro"/>
</dbReference>
<feature type="binding site" evidence="8">
    <location>
        <position position="281"/>
    </location>
    <ligand>
        <name>NADPH</name>
        <dbReference type="ChEBI" id="CHEBI:57783"/>
    </ligand>
</feature>
<dbReference type="Proteomes" id="UP000270112">
    <property type="component" value="Unassembled WGS sequence"/>
</dbReference>
<evidence type="ECO:0000313" key="17">
    <source>
        <dbReference type="Proteomes" id="UP000270112"/>
    </source>
</evidence>
<dbReference type="AlphaFoldDB" id="A0A3N0IZU3"/>
<dbReference type="PRINTS" id="PR00077">
    <property type="entry name" value="GPDHDRGNASE"/>
</dbReference>
<dbReference type="InterPro" id="IPR008927">
    <property type="entry name" value="6-PGluconate_DH-like_C_sf"/>
</dbReference>
<dbReference type="GO" id="GO:0046168">
    <property type="term" value="P:glycerol-3-phosphate catabolic process"/>
    <property type="evidence" value="ECO:0007669"/>
    <property type="project" value="InterPro"/>
</dbReference>
<comment type="subcellular location">
    <subcellularLocation>
        <location evidence="8">Cytoplasm</location>
    </subcellularLocation>
</comment>
<dbReference type="GO" id="GO:0008654">
    <property type="term" value="P:phospholipid biosynthetic process"/>
    <property type="evidence" value="ECO:0007669"/>
    <property type="project" value="UniProtKB-KW"/>
</dbReference>
<feature type="binding site" evidence="8">
    <location>
        <position position="257"/>
    </location>
    <ligand>
        <name>sn-glycerol 3-phosphate</name>
        <dbReference type="ChEBI" id="CHEBI:57597"/>
    </ligand>
</feature>
<evidence type="ECO:0000313" key="15">
    <source>
        <dbReference type="EMBL" id="RNM42425.1"/>
    </source>
</evidence>
<dbReference type="Pfam" id="PF07479">
    <property type="entry name" value="NAD_Gly3P_dh_C"/>
    <property type="match status" value="1"/>
</dbReference>
<keyword evidence="5 8" id="KW-0443">Lipid metabolism</keyword>
<comment type="pathway">
    <text evidence="8">Membrane lipid metabolism; glycerophospholipid metabolism.</text>
</comment>
<feature type="binding site" evidence="8">
    <location>
        <position position="246"/>
    </location>
    <ligand>
        <name>sn-glycerol 3-phosphate</name>
        <dbReference type="ChEBI" id="CHEBI:57597"/>
    </ligand>
</feature>
<dbReference type="FunFam" id="1.10.1040.10:FF:000001">
    <property type="entry name" value="Glycerol-3-phosphate dehydrogenase [NAD(P)+]"/>
    <property type="match status" value="1"/>
</dbReference>
<dbReference type="GO" id="GO:0006650">
    <property type="term" value="P:glycerophospholipid metabolic process"/>
    <property type="evidence" value="ECO:0007669"/>
    <property type="project" value="UniProtKB-UniRule"/>
</dbReference>
<keyword evidence="3 8" id="KW-0560">Oxidoreductase</keyword>
<dbReference type="PANTHER" id="PTHR11728">
    <property type="entry name" value="GLYCEROL-3-PHOSPHATE DEHYDROGENASE"/>
    <property type="match status" value="1"/>
</dbReference>
<feature type="domain" description="Glycerol-3-phosphate dehydrogenase NAD-dependent C-terminal" evidence="13">
    <location>
        <begin position="182"/>
        <end position="322"/>
    </location>
</feature>
<dbReference type="NCBIfam" id="TIGR01518">
    <property type="entry name" value="g3p_cytidyltrns"/>
    <property type="match status" value="1"/>
</dbReference>
<evidence type="ECO:0000256" key="7">
    <source>
        <dbReference type="ARBA" id="ARBA00023264"/>
    </source>
</evidence>
<evidence type="ECO:0000256" key="9">
    <source>
        <dbReference type="RuleBase" id="RU000437"/>
    </source>
</evidence>
<feature type="binding site" evidence="8">
    <location>
        <position position="256"/>
    </location>
    <ligand>
        <name>sn-glycerol 3-phosphate</name>
        <dbReference type="ChEBI" id="CHEBI:57597"/>
    </ligand>
</feature>
<dbReference type="GO" id="GO:0047348">
    <property type="term" value="F:glycerol-3-phosphate cytidylyltransferase activity"/>
    <property type="evidence" value="ECO:0007669"/>
    <property type="project" value="InterPro"/>
</dbReference>
<dbReference type="InterPro" id="IPR036291">
    <property type="entry name" value="NAD(P)-bd_dom_sf"/>
</dbReference>
<feature type="binding site" evidence="8">
    <location>
        <position position="283"/>
    </location>
    <ligand>
        <name>NADPH</name>
        <dbReference type="ChEBI" id="CHEBI:57783"/>
    </ligand>
</feature>
<dbReference type="Gene3D" id="1.10.1040.10">
    <property type="entry name" value="N-(1-d-carboxylethyl)-l-norvaline Dehydrogenase, domain 2"/>
    <property type="match status" value="1"/>
</dbReference>
<keyword evidence="8" id="KW-0963">Cytoplasm</keyword>
<dbReference type="NCBIfam" id="NF000940">
    <property type="entry name" value="PRK00094.1-2"/>
    <property type="match status" value="1"/>
</dbReference>
<feature type="binding site" evidence="8">
    <location>
        <position position="11"/>
    </location>
    <ligand>
        <name>NADPH</name>
        <dbReference type="ChEBI" id="CHEBI:57783"/>
    </ligand>
</feature>
<comment type="catalytic activity">
    <reaction evidence="8">
        <text>sn-glycerol 3-phosphate + NAD(+) = dihydroxyacetone phosphate + NADH + H(+)</text>
        <dbReference type="Rhea" id="RHEA:11092"/>
        <dbReference type="ChEBI" id="CHEBI:15378"/>
        <dbReference type="ChEBI" id="CHEBI:57540"/>
        <dbReference type="ChEBI" id="CHEBI:57597"/>
        <dbReference type="ChEBI" id="CHEBI:57642"/>
        <dbReference type="ChEBI" id="CHEBI:57945"/>
        <dbReference type="EC" id="1.1.1.94"/>
    </reaction>
</comment>
<comment type="catalytic activity">
    <reaction evidence="8 10">
        <text>sn-glycerol 3-phosphate + NADP(+) = dihydroxyacetone phosphate + NADPH + H(+)</text>
        <dbReference type="Rhea" id="RHEA:11096"/>
        <dbReference type="ChEBI" id="CHEBI:15378"/>
        <dbReference type="ChEBI" id="CHEBI:57597"/>
        <dbReference type="ChEBI" id="CHEBI:57642"/>
        <dbReference type="ChEBI" id="CHEBI:57783"/>
        <dbReference type="ChEBI" id="CHEBI:58349"/>
        <dbReference type="EC" id="1.1.1.94"/>
    </reaction>
</comment>
<feature type="binding site" evidence="8">
    <location>
        <position position="12"/>
    </location>
    <ligand>
        <name>NADPH</name>
        <dbReference type="ChEBI" id="CHEBI:57783"/>
    </ligand>
</feature>
<evidence type="ECO:0000256" key="10">
    <source>
        <dbReference type="RuleBase" id="RU000439"/>
    </source>
</evidence>
<dbReference type="NCBIfam" id="TIGR00125">
    <property type="entry name" value="cyt_tran_rel"/>
    <property type="match status" value="1"/>
</dbReference>
<feature type="domain" description="Glycerol-3-phosphate dehydrogenase NAD-dependent N-terminal" evidence="11">
    <location>
        <begin position="4"/>
        <end position="162"/>
    </location>
</feature>
<evidence type="ECO:0000313" key="14">
    <source>
        <dbReference type="EMBL" id="RDB70504.1"/>
    </source>
</evidence>
<feature type="binding site" evidence="8">
    <location>
        <position position="105"/>
    </location>
    <ligand>
        <name>sn-glycerol 3-phosphate</name>
        <dbReference type="ChEBI" id="CHEBI:57597"/>
    </ligand>
</feature>
<keyword evidence="6 8" id="KW-0594">Phospholipid biosynthesis</keyword>
<organism evidence="15 17">
    <name type="scientific">Eggerthella sinensis</name>
    <dbReference type="NCBI Taxonomy" id="242230"/>
    <lineage>
        <taxon>Bacteria</taxon>
        <taxon>Bacillati</taxon>
        <taxon>Actinomycetota</taxon>
        <taxon>Coriobacteriia</taxon>
        <taxon>Eggerthellales</taxon>
        <taxon>Eggerthellaceae</taxon>
        <taxon>Eggerthella</taxon>
    </lineage>
</organism>
<feature type="binding site" evidence="8">
    <location>
        <position position="193"/>
    </location>
    <ligand>
        <name>sn-glycerol 3-phosphate</name>
        <dbReference type="ChEBI" id="CHEBI:57597"/>
    </ligand>
</feature>
<evidence type="ECO:0000259" key="11">
    <source>
        <dbReference type="Pfam" id="PF01210"/>
    </source>
</evidence>
<dbReference type="InterPro" id="IPR006409">
    <property type="entry name" value="G3P_cytidylTrfase"/>
</dbReference>
<comment type="function">
    <text evidence="8">Catalyzes the reduction of the glycolytic intermediate dihydroxyacetone phosphate (DHAP) to sn-glycerol 3-phosphate (G3P), the key precursor for phospholipid synthesis.</text>
</comment>
<dbReference type="Gene3D" id="3.40.50.720">
    <property type="entry name" value="NAD(P)-binding Rossmann-like Domain"/>
    <property type="match status" value="1"/>
</dbReference>
<dbReference type="InterPro" id="IPR006109">
    <property type="entry name" value="G3P_DH_NAD-dep_C"/>
</dbReference>
<feature type="binding site" evidence="8">
    <location>
        <position position="142"/>
    </location>
    <ligand>
        <name>NADPH</name>
        <dbReference type="ChEBI" id="CHEBI:57783"/>
    </ligand>
</feature>
<dbReference type="SUPFAM" id="SSF48179">
    <property type="entry name" value="6-phosphogluconate dehydrogenase C-terminal domain-like"/>
    <property type="match status" value="1"/>
</dbReference>
<proteinExistence type="inferred from homology"/>
<dbReference type="Pfam" id="PF01467">
    <property type="entry name" value="CTP_transf_like"/>
    <property type="match status" value="1"/>
</dbReference>
<dbReference type="InterPro" id="IPR013328">
    <property type="entry name" value="6PGD_dom2"/>
</dbReference>
<dbReference type="PANTHER" id="PTHR11728:SF1">
    <property type="entry name" value="GLYCEROL-3-PHOSPHATE DEHYDROGENASE [NAD(+)] 2, CHLOROPLASTIC"/>
    <property type="match status" value="1"/>
</dbReference>
<evidence type="ECO:0000259" key="13">
    <source>
        <dbReference type="Pfam" id="PF07479"/>
    </source>
</evidence>
<evidence type="ECO:0000256" key="2">
    <source>
        <dbReference type="ARBA" id="ARBA00022516"/>
    </source>
</evidence>
<dbReference type="GO" id="GO:0047952">
    <property type="term" value="F:glycerol-3-phosphate dehydrogenase [NAD(P)+] activity"/>
    <property type="evidence" value="ECO:0007669"/>
    <property type="project" value="UniProtKB-UniRule"/>
</dbReference>
<evidence type="ECO:0000256" key="4">
    <source>
        <dbReference type="ARBA" id="ARBA00023027"/>
    </source>
</evidence>
<evidence type="ECO:0000313" key="16">
    <source>
        <dbReference type="Proteomes" id="UP000253817"/>
    </source>
</evidence>
<dbReference type="OrthoDB" id="9815825at2"/>
<dbReference type="EC" id="1.1.1.94" evidence="8"/>
<keyword evidence="8" id="KW-0521">NADP</keyword>
<reference evidence="15" key="3">
    <citation type="journal article" date="2019" name="Microbiol. Resour. Announc.">
        <title>Draft Genome Sequences of Type Strains of Gordonibacter faecihominis, Paraeggerthella hongkongensis, Parvibacter caecicola,Slackia equolifaciens, Slackia faecicanis, and Slackia isoflavoniconvertens.</title>
        <authorList>
            <person name="Danylec N."/>
            <person name="Stoll D.A."/>
            <person name="Dotsch A."/>
            <person name="Huch M."/>
        </authorList>
    </citation>
    <scope>NUCLEOTIDE SEQUENCE</scope>
    <source>
        <strain evidence="15">DSM 16107</strain>
    </source>
</reference>
<accession>A0A3N0IZU3</accession>
<feature type="binding site" evidence="8">
    <location>
        <position position="258"/>
    </location>
    <ligand>
        <name>sn-glycerol 3-phosphate</name>
        <dbReference type="ChEBI" id="CHEBI:57597"/>
    </ligand>
</feature>
<keyword evidence="15" id="KW-0548">Nucleotidyltransferase</keyword>
<sequence>MERICMIGSGTWGIALARLMALQGHQVEVWSESTKKSMRLDLERSLPQLSGVRIPESVRLTDDLERACKEATIIVCATASQFVRGIAKTIARVADPSQIIVCATKGIEADTLFSMTAVIEDELTKTGSPCNALVAFSGPTHAEEVARDMPSAIVAASAHRAAALRVQKAFSNEVFRVYTGSDVKGVELCGALKNVVALASGMAAGLGYGDNSRAALIARGIAEMTRLGVAAGCLAETFSGLAGVGDLVVTASSVHSRNYRAGFLIAGGMSVEEAVAEVGMVVEGLNALPAAVQLSVRYGVDMPIVDAVQAVVSGCARPQSVVGALMTRKLTCEAYGRKQRTVMTYGTFDLLHYGHINLLRRARALGDRLIVAISTDEFNWNEKKKRCYFSYEQRKTMVEAVGYVDEVVPESSWDQKRRDMHAYDVDVFAMGDDWTGQFDFLKEEGVDVVYLPRTPEISTTQIKTDMSKGDKK</sequence>
<dbReference type="PROSITE" id="PS00957">
    <property type="entry name" value="NAD_G3PDH"/>
    <property type="match status" value="1"/>
</dbReference>
<dbReference type="EMBL" id="PPTT01000005">
    <property type="protein sequence ID" value="RDB70504.1"/>
    <property type="molecule type" value="Genomic_DNA"/>
</dbReference>
<keyword evidence="4 8" id="KW-0520">NAD</keyword>
<comment type="similarity">
    <text evidence="1 8 9">Belongs to the NAD-dependent glycerol-3-phosphate dehydrogenase family.</text>
</comment>
<dbReference type="Pfam" id="PF01210">
    <property type="entry name" value="NAD_Gly3P_dh_N"/>
    <property type="match status" value="1"/>
</dbReference>
<dbReference type="GO" id="GO:0005829">
    <property type="term" value="C:cytosol"/>
    <property type="evidence" value="ECO:0007669"/>
    <property type="project" value="TreeGrafter"/>
</dbReference>
<feature type="active site" description="Proton acceptor" evidence="8">
    <location>
        <position position="193"/>
    </location>
</feature>
<comment type="caution">
    <text evidence="15">The sequence shown here is derived from an EMBL/GenBank/DDBJ whole genome shotgun (WGS) entry which is preliminary data.</text>
</comment>
<dbReference type="SUPFAM" id="SSF51735">
    <property type="entry name" value="NAD(P)-binding Rossmann-fold domains"/>
    <property type="match status" value="1"/>
</dbReference>
<reference evidence="17" key="2">
    <citation type="submission" date="2018-05" db="EMBL/GenBank/DDBJ databases">
        <title>Genome Sequencing of selected type strains of the family Eggerthellaceae.</title>
        <authorList>
            <person name="Danylec N."/>
            <person name="Stoll D.A."/>
            <person name="Doetsch A."/>
            <person name="Huch M."/>
        </authorList>
    </citation>
    <scope>NUCLEOTIDE SEQUENCE [LARGE SCALE GENOMIC DNA]</scope>
    <source>
        <strain evidence="17">DSM 16107</strain>
    </source>
</reference>
<feature type="domain" description="Cytidyltransferase-like" evidence="12">
    <location>
        <begin position="343"/>
        <end position="463"/>
    </location>
</feature>
<protein>
    <recommendedName>
        <fullName evidence="8">Glycerol-3-phosphate dehydrogenase [NAD(P)+]</fullName>
        <ecNumber evidence="8">1.1.1.94</ecNumber>
    </recommendedName>
    <alternativeName>
        <fullName evidence="8">NAD(P)(+)-dependent glycerol-3-phosphate dehydrogenase</fullName>
    </alternativeName>
    <alternativeName>
        <fullName evidence="8">NAD(P)H-dependent dihydroxyacetone-phosphate reductase</fullName>
    </alternativeName>
</protein>